<organism evidence="1 2">
    <name type="scientific">Geodia barretti</name>
    <name type="common">Barrett's horny sponge</name>
    <dbReference type="NCBI Taxonomy" id="519541"/>
    <lineage>
        <taxon>Eukaryota</taxon>
        <taxon>Metazoa</taxon>
        <taxon>Porifera</taxon>
        <taxon>Demospongiae</taxon>
        <taxon>Heteroscleromorpha</taxon>
        <taxon>Tetractinellida</taxon>
        <taxon>Astrophorina</taxon>
        <taxon>Geodiidae</taxon>
        <taxon>Geodia</taxon>
    </lineage>
</organism>
<name>A0AA35X841_GEOBA</name>
<evidence type="ECO:0000313" key="2">
    <source>
        <dbReference type="Proteomes" id="UP001174909"/>
    </source>
</evidence>
<protein>
    <submittedName>
        <fullName evidence="1">Uncharacterized protein</fullName>
    </submittedName>
</protein>
<proteinExistence type="predicted"/>
<reference evidence="1" key="1">
    <citation type="submission" date="2023-03" db="EMBL/GenBank/DDBJ databases">
        <authorList>
            <person name="Steffen K."/>
            <person name="Cardenas P."/>
        </authorList>
    </citation>
    <scope>NUCLEOTIDE SEQUENCE</scope>
</reference>
<accession>A0AA35X841</accession>
<evidence type="ECO:0000313" key="1">
    <source>
        <dbReference type="EMBL" id="CAI8043091.1"/>
    </source>
</evidence>
<dbReference type="EMBL" id="CASHTH010003300">
    <property type="protein sequence ID" value="CAI8043091.1"/>
    <property type="molecule type" value="Genomic_DNA"/>
</dbReference>
<sequence length="15" mass="1839">MPSPSCWPWHIRVSR</sequence>
<keyword evidence="2" id="KW-1185">Reference proteome</keyword>
<dbReference type="Proteomes" id="UP001174909">
    <property type="component" value="Unassembled WGS sequence"/>
</dbReference>
<gene>
    <name evidence="1" type="ORF">GBAR_LOCUS23915</name>
</gene>
<comment type="caution">
    <text evidence="1">The sequence shown here is derived from an EMBL/GenBank/DDBJ whole genome shotgun (WGS) entry which is preliminary data.</text>
</comment>